<dbReference type="RefSeq" id="WP_092505031.1">
    <property type="nucleotide sequence ID" value="NZ_LT629695.1"/>
</dbReference>
<organism evidence="1 2">
    <name type="scientific">Agrococcus jejuensis</name>
    <dbReference type="NCBI Taxonomy" id="399736"/>
    <lineage>
        <taxon>Bacteria</taxon>
        <taxon>Bacillati</taxon>
        <taxon>Actinomycetota</taxon>
        <taxon>Actinomycetes</taxon>
        <taxon>Micrococcales</taxon>
        <taxon>Microbacteriaceae</taxon>
        <taxon>Agrococcus</taxon>
    </lineage>
</organism>
<dbReference type="Proteomes" id="UP000198822">
    <property type="component" value="Chromosome I"/>
</dbReference>
<dbReference type="InterPro" id="IPR046485">
    <property type="entry name" value="DUF6578"/>
</dbReference>
<accession>A0A1G8EXK1</accession>
<sequence length="224" mass="24243">MTRSIWLTTWQLGDDGVNVAVGDHVDWLAFLPTPWEGQRLFAGRRTIDLAVDAHRAAGIFRDAYGVVVSGDGALWSARGVVAGVEAVTVAYRPGAMGDEPVEGSATTEPIEATDDRSWGMCRAHDAAGFVVTLRDEHVQPIVPTLERSVWNAEPIPEIEMDTSDDGASTFADASGWPETLIDPEPWVPLHDEVPELAEGETVVLVASYDEPDAASFCRHPSHRA</sequence>
<evidence type="ECO:0000313" key="1">
    <source>
        <dbReference type="EMBL" id="SDH74628.1"/>
    </source>
</evidence>
<keyword evidence="2" id="KW-1185">Reference proteome</keyword>
<dbReference type="AlphaFoldDB" id="A0A1G8EXK1"/>
<reference evidence="2" key="1">
    <citation type="submission" date="2016-10" db="EMBL/GenBank/DDBJ databases">
        <authorList>
            <person name="Varghese N."/>
            <person name="Submissions S."/>
        </authorList>
    </citation>
    <scope>NUCLEOTIDE SEQUENCE [LARGE SCALE GENOMIC DNA]</scope>
    <source>
        <strain evidence="2">DSM 22002</strain>
    </source>
</reference>
<dbReference type="EMBL" id="LT629695">
    <property type="protein sequence ID" value="SDH74628.1"/>
    <property type="molecule type" value="Genomic_DNA"/>
</dbReference>
<name>A0A1G8EXK1_9MICO</name>
<protein>
    <recommendedName>
        <fullName evidence="3">Immunity protein 21</fullName>
    </recommendedName>
</protein>
<evidence type="ECO:0000313" key="2">
    <source>
        <dbReference type="Proteomes" id="UP000198822"/>
    </source>
</evidence>
<dbReference type="Pfam" id="PF20218">
    <property type="entry name" value="DUF6578"/>
    <property type="match status" value="1"/>
</dbReference>
<dbReference type="STRING" id="399736.SAMN04489720_2233"/>
<evidence type="ECO:0008006" key="3">
    <source>
        <dbReference type="Google" id="ProtNLM"/>
    </source>
</evidence>
<proteinExistence type="predicted"/>
<gene>
    <name evidence="1" type="ORF">SAMN04489720_2233</name>
</gene>
<dbReference type="OrthoDB" id="5125921at2"/>